<feature type="region of interest" description="Disordered" evidence="1">
    <location>
        <begin position="1"/>
        <end position="30"/>
    </location>
</feature>
<proteinExistence type="predicted"/>
<feature type="region of interest" description="Disordered" evidence="1">
    <location>
        <begin position="83"/>
        <end position="112"/>
    </location>
</feature>
<accession>A6JW92</accession>
<feature type="compositionally biased region" description="Basic and acidic residues" evidence="1">
    <location>
        <begin position="1"/>
        <end position="10"/>
    </location>
</feature>
<dbReference type="EMBL" id="CH474004">
    <property type="protein sequence ID" value="EDL75500.1"/>
    <property type="molecule type" value="Genomic_DNA"/>
</dbReference>
<reference evidence="3" key="1">
    <citation type="submission" date="2005-09" db="EMBL/GenBank/DDBJ databases">
        <authorList>
            <person name="Mural R.J."/>
            <person name="Li P.W."/>
            <person name="Adams M.D."/>
            <person name="Amanatides P.G."/>
            <person name="Baden-Tillson H."/>
            <person name="Barnstead M."/>
            <person name="Chin S.H."/>
            <person name="Dew I."/>
            <person name="Evans C.A."/>
            <person name="Ferriera S."/>
            <person name="Flanigan M."/>
            <person name="Fosler C."/>
            <person name="Glodek A."/>
            <person name="Gu Z."/>
            <person name="Holt R.A."/>
            <person name="Jennings D."/>
            <person name="Kraft C.L."/>
            <person name="Lu F."/>
            <person name="Nguyen T."/>
            <person name="Nusskern D.R."/>
            <person name="Pfannkoch C.M."/>
            <person name="Sitter C."/>
            <person name="Sutton G.G."/>
            <person name="Venter J.C."/>
            <person name="Wang Z."/>
            <person name="Woodage T."/>
            <person name="Zheng X.H."/>
            <person name="Zhong F."/>
        </authorList>
    </citation>
    <scope>NUCLEOTIDE SEQUENCE [LARGE SCALE GENOMIC DNA]</scope>
    <source>
        <strain>BN</strain>
        <strain evidence="3">Sprague-Dawley</strain>
    </source>
</reference>
<organism evidence="2 3">
    <name type="scientific">Rattus norvegicus</name>
    <name type="common">Rat</name>
    <dbReference type="NCBI Taxonomy" id="10116"/>
    <lineage>
        <taxon>Eukaryota</taxon>
        <taxon>Metazoa</taxon>
        <taxon>Chordata</taxon>
        <taxon>Craniata</taxon>
        <taxon>Vertebrata</taxon>
        <taxon>Euteleostomi</taxon>
        <taxon>Mammalia</taxon>
        <taxon>Eutheria</taxon>
        <taxon>Euarchontoglires</taxon>
        <taxon>Glires</taxon>
        <taxon>Rodentia</taxon>
        <taxon>Myomorpha</taxon>
        <taxon>Muroidea</taxon>
        <taxon>Muridae</taxon>
        <taxon>Murinae</taxon>
        <taxon>Rattus</taxon>
    </lineage>
</organism>
<evidence type="ECO:0000256" key="1">
    <source>
        <dbReference type="SAM" id="MobiDB-lite"/>
    </source>
</evidence>
<protein>
    <submittedName>
        <fullName evidence="2">RCG23756</fullName>
    </submittedName>
</protein>
<evidence type="ECO:0000313" key="3">
    <source>
        <dbReference type="Proteomes" id="UP000234681"/>
    </source>
</evidence>
<sequence>MTAAVDHGDNHPPNPSETPAPSLAPHLRQSTALQPLRVGDLWRGQKCLPSQDPTVTNIQRKSPLRNRNGILTLNLVRLSMKPTSKSMCQGGPLSREIHPCPKSAAPRQTLKK</sequence>
<evidence type="ECO:0000313" key="2">
    <source>
        <dbReference type="EMBL" id="EDL75500.1"/>
    </source>
</evidence>
<gene>
    <name evidence="2" type="ORF">rCG_23756</name>
</gene>
<dbReference type="AlphaFoldDB" id="A6JW92"/>
<dbReference type="Proteomes" id="UP000234681">
    <property type="component" value="Chromosome 9"/>
</dbReference>
<feature type="non-terminal residue" evidence="2">
    <location>
        <position position="112"/>
    </location>
</feature>
<name>A6JW92_RAT</name>